<evidence type="ECO:0000313" key="2">
    <source>
        <dbReference type="EMBL" id="KAK1318679.1"/>
    </source>
</evidence>
<feature type="region of interest" description="Disordered" evidence="1">
    <location>
        <begin position="70"/>
        <end position="90"/>
    </location>
</feature>
<evidence type="ECO:0000313" key="3">
    <source>
        <dbReference type="Proteomes" id="UP001180020"/>
    </source>
</evidence>
<name>A0AAV9EZ95_ACOCL</name>
<reference evidence="2" key="2">
    <citation type="submission" date="2023-06" db="EMBL/GenBank/DDBJ databases">
        <authorList>
            <person name="Ma L."/>
            <person name="Liu K.-W."/>
            <person name="Li Z."/>
            <person name="Hsiao Y.-Y."/>
            <person name="Qi Y."/>
            <person name="Fu T."/>
            <person name="Tang G."/>
            <person name="Zhang D."/>
            <person name="Sun W.-H."/>
            <person name="Liu D.-K."/>
            <person name="Li Y."/>
            <person name="Chen G.-Z."/>
            <person name="Liu X.-D."/>
            <person name="Liao X.-Y."/>
            <person name="Jiang Y.-T."/>
            <person name="Yu X."/>
            <person name="Hao Y."/>
            <person name="Huang J."/>
            <person name="Zhao X.-W."/>
            <person name="Ke S."/>
            <person name="Chen Y.-Y."/>
            <person name="Wu W.-L."/>
            <person name="Hsu J.-L."/>
            <person name="Lin Y.-F."/>
            <person name="Huang M.-D."/>
            <person name="Li C.-Y."/>
            <person name="Huang L."/>
            <person name="Wang Z.-W."/>
            <person name="Zhao X."/>
            <person name="Zhong W.-Y."/>
            <person name="Peng D.-H."/>
            <person name="Ahmad S."/>
            <person name="Lan S."/>
            <person name="Zhang J.-S."/>
            <person name="Tsai W.-C."/>
            <person name="Van De Peer Y."/>
            <person name="Liu Z.-J."/>
        </authorList>
    </citation>
    <scope>NUCLEOTIDE SEQUENCE</scope>
    <source>
        <strain evidence="2">CP</strain>
        <tissue evidence="2">Leaves</tissue>
    </source>
</reference>
<comment type="caution">
    <text evidence="2">The sequence shown here is derived from an EMBL/GenBank/DDBJ whole genome shotgun (WGS) entry which is preliminary data.</text>
</comment>
<gene>
    <name evidence="2" type="ORF">QJS10_CPB04g01539</name>
</gene>
<protein>
    <submittedName>
        <fullName evidence="2">Uncharacterized protein</fullName>
    </submittedName>
</protein>
<reference evidence="2" key="1">
    <citation type="journal article" date="2023" name="Nat. Commun.">
        <title>Diploid and tetraploid genomes of Acorus and the evolution of monocots.</title>
        <authorList>
            <person name="Ma L."/>
            <person name="Liu K.W."/>
            <person name="Li Z."/>
            <person name="Hsiao Y.Y."/>
            <person name="Qi Y."/>
            <person name="Fu T."/>
            <person name="Tang G.D."/>
            <person name="Zhang D."/>
            <person name="Sun W.H."/>
            <person name="Liu D.K."/>
            <person name="Li Y."/>
            <person name="Chen G.Z."/>
            <person name="Liu X.D."/>
            <person name="Liao X.Y."/>
            <person name="Jiang Y.T."/>
            <person name="Yu X."/>
            <person name="Hao Y."/>
            <person name="Huang J."/>
            <person name="Zhao X.W."/>
            <person name="Ke S."/>
            <person name="Chen Y.Y."/>
            <person name="Wu W.L."/>
            <person name="Hsu J.L."/>
            <person name="Lin Y.F."/>
            <person name="Huang M.D."/>
            <person name="Li C.Y."/>
            <person name="Huang L."/>
            <person name="Wang Z.W."/>
            <person name="Zhao X."/>
            <person name="Zhong W.Y."/>
            <person name="Peng D.H."/>
            <person name="Ahmad S."/>
            <person name="Lan S."/>
            <person name="Zhang J.S."/>
            <person name="Tsai W.C."/>
            <person name="Van de Peer Y."/>
            <person name="Liu Z.J."/>
        </authorList>
    </citation>
    <scope>NUCLEOTIDE SEQUENCE</scope>
    <source>
        <strain evidence="2">CP</strain>
    </source>
</reference>
<organism evidence="2 3">
    <name type="scientific">Acorus calamus</name>
    <name type="common">Sweet flag</name>
    <dbReference type="NCBI Taxonomy" id="4465"/>
    <lineage>
        <taxon>Eukaryota</taxon>
        <taxon>Viridiplantae</taxon>
        <taxon>Streptophyta</taxon>
        <taxon>Embryophyta</taxon>
        <taxon>Tracheophyta</taxon>
        <taxon>Spermatophyta</taxon>
        <taxon>Magnoliopsida</taxon>
        <taxon>Liliopsida</taxon>
        <taxon>Acoraceae</taxon>
        <taxon>Acorus</taxon>
    </lineage>
</organism>
<dbReference type="AlphaFoldDB" id="A0AAV9EZ95"/>
<proteinExistence type="predicted"/>
<sequence length="90" mass="10025">MSITGRGLFPTPTSWFSDTRELLDELSIRTGRNNSEPVTGSFIAKYIMKPMLINYESKKRDLALPSIEGNDWRTAQGGEQTMDPSSVAVD</sequence>
<dbReference type="Proteomes" id="UP001180020">
    <property type="component" value="Unassembled WGS sequence"/>
</dbReference>
<evidence type="ECO:0000256" key="1">
    <source>
        <dbReference type="SAM" id="MobiDB-lite"/>
    </source>
</evidence>
<keyword evidence="3" id="KW-1185">Reference proteome</keyword>
<accession>A0AAV9EZ95</accession>
<dbReference type="EMBL" id="JAUJYO010000004">
    <property type="protein sequence ID" value="KAK1318679.1"/>
    <property type="molecule type" value="Genomic_DNA"/>
</dbReference>